<feature type="compositionally biased region" description="Basic and acidic residues" evidence="1">
    <location>
        <begin position="367"/>
        <end position="384"/>
    </location>
</feature>
<dbReference type="AlphaFoldDB" id="A0A150RNE8"/>
<proteinExistence type="predicted"/>
<organism evidence="2 3">
    <name type="scientific">Sorangium cellulosum</name>
    <name type="common">Polyangium cellulosum</name>
    <dbReference type="NCBI Taxonomy" id="56"/>
    <lineage>
        <taxon>Bacteria</taxon>
        <taxon>Pseudomonadati</taxon>
        <taxon>Myxococcota</taxon>
        <taxon>Polyangia</taxon>
        <taxon>Polyangiales</taxon>
        <taxon>Polyangiaceae</taxon>
        <taxon>Sorangium</taxon>
    </lineage>
</organism>
<dbReference type="EMBL" id="JEMB01002363">
    <property type="protein sequence ID" value="KYF81680.1"/>
    <property type="molecule type" value="Genomic_DNA"/>
</dbReference>
<evidence type="ECO:0000313" key="3">
    <source>
        <dbReference type="Proteomes" id="UP000075635"/>
    </source>
</evidence>
<evidence type="ECO:0000256" key="1">
    <source>
        <dbReference type="SAM" id="MobiDB-lite"/>
    </source>
</evidence>
<protein>
    <submittedName>
        <fullName evidence="2">Uncharacterized protein</fullName>
    </submittedName>
</protein>
<gene>
    <name evidence="2" type="ORF">BE17_52170</name>
</gene>
<evidence type="ECO:0000313" key="2">
    <source>
        <dbReference type="EMBL" id="KYF81680.1"/>
    </source>
</evidence>
<comment type="caution">
    <text evidence="2">The sequence shown here is derived from an EMBL/GenBank/DDBJ whole genome shotgun (WGS) entry which is preliminary data.</text>
</comment>
<accession>A0A150RNE8</accession>
<feature type="region of interest" description="Disordered" evidence="1">
    <location>
        <begin position="363"/>
        <end position="384"/>
    </location>
</feature>
<dbReference type="Proteomes" id="UP000075635">
    <property type="component" value="Unassembled WGS sequence"/>
</dbReference>
<name>A0A150RNE8_SORCE</name>
<reference evidence="2 3" key="1">
    <citation type="submission" date="2014-02" db="EMBL/GenBank/DDBJ databases">
        <title>The small core and large imbalanced accessory genome model reveals a collaborative survival strategy of Sorangium cellulosum strains in nature.</title>
        <authorList>
            <person name="Han K."/>
            <person name="Peng R."/>
            <person name="Blom J."/>
            <person name="Li Y.-Z."/>
        </authorList>
    </citation>
    <scope>NUCLEOTIDE SEQUENCE [LARGE SCALE GENOMIC DNA]</scope>
    <source>
        <strain evidence="2 3">So0011-07</strain>
    </source>
</reference>
<sequence>MNSAELAWQQFLALNRKAAQPDGQTIPRGTPQSDALGGSNDLLVWQTYAHKTELRPNAPLTLPWDKLGAPTYANAYQVTLYKGTGDAQLGLWNNLDEDSEIASCQFLGQYAQQPRARRQDSLVLFEAKVNRDEYEYIRQNYPDQNVGNLNALTTKVNNPEKASGSSSECDGTGPHGSLCAAQLNAQNDIRNGKYDHAAQCSCPPDQAICLPCGDGANEGAIEVKAAWRKLLKSEDATQYYTPKAVYYQYEYDPESQNYKYKYYNDTFALIGLHIIRKLKNYPDFVFTSFEHVGEASAGDQYVTLDNDGAETSAPTLATRQSAASNDDRKQNHAIPEQIQRVNDLMRQQLRGFSSVWAKLPAHRRAGRHDQLRDHGHPSAEGESR</sequence>